<reference evidence="3" key="1">
    <citation type="submission" date="2017-05" db="UniProtKB">
        <authorList>
            <consortium name="EnsemblMetazoa"/>
        </authorList>
    </citation>
    <scope>IDENTIFICATION</scope>
</reference>
<evidence type="ECO:0000313" key="3">
    <source>
        <dbReference type="EnsemblMetazoa" id="Aqu2.1.22497_001"/>
    </source>
</evidence>
<evidence type="ECO:0000256" key="2">
    <source>
        <dbReference type="SAM" id="SignalP"/>
    </source>
</evidence>
<protein>
    <submittedName>
        <fullName evidence="3">Uncharacterized protein</fullName>
    </submittedName>
</protein>
<name>A0A1X7U3N2_AMPQE</name>
<dbReference type="InParanoid" id="A0A1X7U3N2"/>
<organism evidence="3">
    <name type="scientific">Amphimedon queenslandica</name>
    <name type="common">Sponge</name>
    <dbReference type="NCBI Taxonomy" id="400682"/>
    <lineage>
        <taxon>Eukaryota</taxon>
        <taxon>Metazoa</taxon>
        <taxon>Porifera</taxon>
        <taxon>Demospongiae</taxon>
        <taxon>Heteroscleromorpha</taxon>
        <taxon>Haplosclerida</taxon>
        <taxon>Niphatidae</taxon>
        <taxon>Amphimedon</taxon>
    </lineage>
</organism>
<feature type="signal peptide" evidence="2">
    <location>
        <begin position="1"/>
        <end position="23"/>
    </location>
</feature>
<keyword evidence="2" id="KW-0732">Signal</keyword>
<sequence length="170" mass="20486">MKLAILHAALFLLSFILVDTVKGSYKRQYCGNRIHVTSGSYPRLVCGDNFLKFSYIRQSEVLQPYFAHGDQVYCYRVIKVLNDPLRYGSFQKNPRLRKAILYFAINNCQEEMDKDFDEDDYNNLLNEHESSEERSNKMSRKDKWRKIQEKYKKKYKKRKYTYKTKIKDEF</sequence>
<dbReference type="AlphaFoldDB" id="A0A1X7U3N2"/>
<keyword evidence="1" id="KW-0175">Coiled coil</keyword>
<feature type="coiled-coil region" evidence="1">
    <location>
        <begin position="114"/>
        <end position="141"/>
    </location>
</feature>
<accession>A0A1X7U3N2</accession>
<proteinExistence type="predicted"/>
<evidence type="ECO:0000256" key="1">
    <source>
        <dbReference type="SAM" id="Coils"/>
    </source>
</evidence>
<feature type="chain" id="PRO_5012304693" evidence="2">
    <location>
        <begin position="24"/>
        <end position="170"/>
    </location>
</feature>
<dbReference type="EnsemblMetazoa" id="Aqu2.1.22497_001">
    <property type="protein sequence ID" value="Aqu2.1.22497_001"/>
    <property type="gene ID" value="Aqu2.1.22497"/>
</dbReference>